<dbReference type="InterPro" id="IPR044861">
    <property type="entry name" value="IPNS-like_FE2OG_OXY"/>
</dbReference>
<protein>
    <submittedName>
        <fullName evidence="6">2-oxobutyrate oxidase</fullName>
    </submittedName>
</protein>
<proteinExistence type="inferred from homology"/>
<dbReference type="RefSeq" id="WP_208715526.1">
    <property type="nucleotide sequence ID" value="NZ_CP024768.1"/>
</dbReference>
<dbReference type="InterPro" id="IPR005123">
    <property type="entry name" value="Oxoglu/Fe-dep_dioxygenase_dom"/>
</dbReference>
<evidence type="ECO:0000256" key="4">
    <source>
        <dbReference type="RuleBase" id="RU003682"/>
    </source>
</evidence>
<dbReference type="Pfam" id="PF03171">
    <property type="entry name" value="2OG-FeII_Oxy"/>
    <property type="match status" value="1"/>
</dbReference>
<evidence type="ECO:0000313" key="6">
    <source>
        <dbReference type="EMBL" id="QGY29643.1"/>
    </source>
</evidence>
<dbReference type="SUPFAM" id="SSF51197">
    <property type="entry name" value="Clavaminate synthase-like"/>
    <property type="match status" value="1"/>
</dbReference>
<dbReference type="PANTHER" id="PTHR47991">
    <property type="entry name" value="OXOGLUTARATE/IRON-DEPENDENT DIOXYGENASE"/>
    <property type="match status" value="1"/>
</dbReference>
<dbReference type="InterPro" id="IPR026992">
    <property type="entry name" value="DIOX_N"/>
</dbReference>
<gene>
    <name evidence="6" type="ORF">CUN67_12155</name>
</gene>
<evidence type="ECO:0000256" key="1">
    <source>
        <dbReference type="ARBA" id="ARBA00008056"/>
    </source>
</evidence>
<comment type="similarity">
    <text evidence="1 4">Belongs to the iron/ascorbate-dependent oxidoreductase family.</text>
</comment>
<dbReference type="Proteomes" id="UP000502005">
    <property type="component" value="Chromosome"/>
</dbReference>
<dbReference type="AlphaFoldDB" id="A0A6B9G328"/>
<feature type="domain" description="Fe2OG dioxygenase" evidence="5">
    <location>
        <begin position="178"/>
        <end position="280"/>
    </location>
</feature>
<organism evidence="6 7">
    <name type="scientific">Pantoea cypripedii</name>
    <name type="common">Pectobacterium cypripedii</name>
    <name type="synonym">Erwinia cypripedii</name>
    <dbReference type="NCBI Taxonomy" id="55209"/>
    <lineage>
        <taxon>Bacteria</taxon>
        <taxon>Pseudomonadati</taxon>
        <taxon>Pseudomonadota</taxon>
        <taxon>Gammaproteobacteria</taxon>
        <taxon>Enterobacterales</taxon>
        <taxon>Erwiniaceae</taxon>
        <taxon>Pantoea</taxon>
    </lineage>
</organism>
<dbReference type="Pfam" id="PF14226">
    <property type="entry name" value="DIOX_N"/>
    <property type="match status" value="1"/>
</dbReference>
<keyword evidence="2 4" id="KW-0479">Metal-binding</keyword>
<evidence type="ECO:0000259" key="5">
    <source>
        <dbReference type="PROSITE" id="PS51471"/>
    </source>
</evidence>
<accession>A0A6B9G328</accession>
<name>A0A6B9G328_PANCY</name>
<reference evidence="6 7" key="1">
    <citation type="submission" date="2017-11" db="EMBL/GenBank/DDBJ databases">
        <title>Genome sequence of Pantoea cypripedii NE1.</title>
        <authorList>
            <person name="Nascimento F.X."/>
        </authorList>
    </citation>
    <scope>NUCLEOTIDE SEQUENCE [LARGE SCALE GENOMIC DNA]</scope>
    <source>
        <strain evidence="6 7">NE1</strain>
    </source>
</reference>
<sequence length="341" mass="38548">MMERVKMASIPVLKLSLLDGDRNDKDKFIGLLKEAAHDVGFFYLSDHGVSASFLAEVREQTRKFFFLSEEQKRSVSMINSPHFRGYNRAGNELTNGKADWREQFDIGAERKPYNLTDKDPIWMGLHGFNQWPESLPELKHTLLFYNNILTSISLRLLRSLASGLGLPENAFDTIYGDTPNEHIKLIRYPRCKKITETQGVGAHKDSGLLTLILQDENKGLQVKTNDNKWVDVSPLDNTFVVNLGELLELATNGYLKATVHRVLAPAGENDRISVAYFLGASLDSVVPVFKLPEELTSDASFIETDPNNPLLRDVGLNYMKGRLRSHPDVAKKYYGEWGNFL</sequence>
<dbReference type="Gene3D" id="2.60.120.330">
    <property type="entry name" value="B-lactam Antibiotic, Isopenicillin N Synthase, Chain"/>
    <property type="match status" value="1"/>
</dbReference>
<evidence type="ECO:0000313" key="7">
    <source>
        <dbReference type="Proteomes" id="UP000502005"/>
    </source>
</evidence>
<dbReference type="InterPro" id="IPR050295">
    <property type="entry name" value="Plant_2OG-oxidoreductases"/>
</dbReference>
<keyword evidence="4" id="KW-0560">Oxidoreductase</keyword>
<dbReference type="InterPro" id="IPR027443">
    <property type="entry name" value="IPNS-like_sf"/>
</dbReference>
<keyword evidence="3 4" id="KW-0408">Iron</keyword>
<evidence type="ECO:0000256" key="2">
    <source>
        <dbReference type="ARBA" id="ARBA00022723"/>
    </source>
</evidence>
<dbReference type="EMBL" id="CP024768">
    <property type="protein sequence ID" value="QGY29643.1"/>
    <property type="molecule type" value="Genomic_DNA"/>
</dbReference>
<dbReference type="PRINTS" id="PR00682">
    <property type="entry name" value="IPNSYNTHASE"/>
</dbReference>
<dbReference type="PROSITE" id="PS51471">
    <property type="entry name" value="FE2OG_OXY"/>
    <property type="match status" value="1"/>
</dbReference>
<dbReference type="GO" id="GO:0016491">
    <property type="term" value="F:oxidoreductase activity"/>
    <property type="evidence" value="ECO:0007669"/>
    <property type="project" value="UniProtKB-KW"/>
</dbReference>
<evidence type="ECO:0000256" key="3">
    <source>
        <dbReference type="ARBA" id="ARBA00023004"/>
    </source>
</evidence>
<dbReference type="GO" id="GO:0046872">
    <property type="term" value="F:metal ion binding"/>
    <property type="evidence" value="ECO:0007669"/>
    <property type="project" value="UniProtKB-KW"/>
</dbReference>